<dbReference type="EMBL" id="MHLY01000010">
    <property type="protein sequence ID" value="OGZ18589.1"/>
    <property type="molecule type" value="Genomic_DNA"/>
</dbReference>
<name>A0A1G2DYC8_9BACT</name>
<gene>
    <name evidence="1" type="ORF">A2175_01160</name>
</gene>
<accession>A0A1G2DYC8</accession>
<evidence type="ECO:0000313" key="1">
    <source>
        <dbReference type="EMBL" id="OGZ18589.1"/>
    </source>
</evidence>
<dbReference type="STRING" id="1801663.A2175_01160"/>
<protein>
    <submittedName>
        <fullName evidence="1">Uncharacterized protein</fullName>
    </submittedName>
</protein>
<organism evidence="1 2">
    <name type="scientific">Candidatus Nealsonbacteria bacterium RBG_13_42_11</name>
    <dbReference type="NCBI Taxonomy" id="1801663"/>
    <lineage>
        <taxon>Bacteria</taxon>
        <taxon>Candidatus Nealsoniibacteriota</taxon>
    </lineage>
</organism>
<reference evidence="1 2" key="1">
    <citation type="journal article" date="2016" name="Nat. Commun.">
        <title>Thousands of microbial genomes shed light on interconnected biogeochemical processes in an aquifer system.</title>
        <authorList>
            <person name="Anantharaman K."/>
            <person name="Brown C.T."/>
            <person name="Hug L.A."/>
            <person name="Sharon I."/>
            <person name="Castelle C.J."/>
            <person name="Probst A.J."/>
            <person name="Thomas B.C."/>
            <person name="Singh A."/>
            <person name="Wilkins M.J."/>
            <person name="Karaoz U."/>
            <person name="Brodie E.L."/>
            <person name="Williams K.H."/>
            <person name="Hubbard S.S."/>
            <person name="Banfield J.F."/>
        </authorList>
    </citation>
    <scope>NUCLEOTIDE SEQUENCE [LARGE SCALE GENOMIC DNA]</scope>
</reference>
<dbReference type="Proteomes" id="UP000176755">
    <property type="component" value="Unassembled WGS sequence"/>
</dbReference>
<proteinExistence type="predicted"/>
<comment type="caution">
    <text evidence="1">The sequence shown here is derived from an EMBL/GenBank/DDBJ whole genome shotgun (WGS) entry which is preliminary data.</text>
</comment>
<evidence type="ECO:0000313" key="2">
    <source>
        <dbReference type="Proteomes" id="UP000176755"/>
    </source>
</evidence>
<dbReference type="AlphaFoldDB" id="A0A1G2DYC8"/>
<sequence>MIKQLIANSKMTKWLIKKSATIISCVLIASFGTIVLVFSATTIYDNVNTTGNITASSTITAGESLIVASTGNADFPTANIGDISASSIDVSENMIVGNNLYVQSGLSVASGGMQIGGDTGIFASSSQPVLSVDQNGSGNIVEFKDAGTTIFYIADGGNATTTGNFNISGTLNIGEGTSILKHLSTTAAVDFDAIAANSCSIKTVSFSGVAVGDSIALGLPDELGDLDISWDAWVSAADIISIKACNASTSASDNPDSETVRISAWKY</sequence>